<dbReference type="Proteomes" id="UP000054564">
    <property type="component" value="Unassembled WGS sequence"/>
</dbReference>
<dbReference type="AlphaFoldDB" id="A0A0L0VE90"/>
<sequence length="265" mass="28895">MRPTIEQISQSEDLIQNGLPSSQPILSRGKLDGDLLDRSIEIGCLSSGDSLSLFRSYSMPIQISSSTGSDDEGPADRSQDDLNQDEDDDDYEELLITPTSQLLLHNPSSYSPHQSTCQRLLSCSLPPSLSRRKSNTLQHENPLHELLQLTQPMREGVISRERLLPSSRMKQIGVGGRGRRAMSIQKNPSSPSGFNPLGSESFSPPKVDQALWSPGTSCSPILPTNNSLSSSIGSGNPINGNLQQFASPTPLVRPRPIAAWQRPQN</sequence>
<dbReference type="OrthoDB" id="2507408at2759"/>
<feature type="compositionally biased region" description="Polar residues" evidence="1">
    <location>
        <begin position="184"/>
        <end position="202"/>
    </location>
</feature>
<name>A0A0L0VE90_9BASI</name>
<feature type="compositionally biased region" description="Polar residues" evidence="1">
    <location>
        <begin position="214"/>
        <end position="224"/>
    </location>
</feature>
<evidence type="ECO:0000256" key="1">
    <source>
        <dbReference type="SAM" id="MobiDB-lite"/>
    </source>
</evidence>
<feature type="region of interest" description="Disordered" evidence="1">
    <location>
        <begin position="63"/>
        <end position="86"/>
    </location>
</feature>
<feature type="region of interest" description="Disordered" evidence="1">
    <location>
        <begin position="172"/>
        <end position="265"/>
    </location>
</feature>
<organism evidence="2 3">
    <name type="scientific">Puccinia striiformis f. sp. tritici PST-78</name>
    <dbReference type="NCBI Taxonomy" id="1165861"/>
    <lineage>
        <taxon>Eukaryota</taxon>
        <taxon>Fungi</taxon>
        <taxon>Dikarya</taxon>
        <taxon>Basidiomycota</taxon>
        <taxon>Pucciniomycotina</taxon>
        <taxon>Pucciniomycetes</taxon>
        <taxon>Pucciniales</taxon>
        <taxon>Pucciniaceae</taxon>
        <taxon>Puccinia</taxon>
    </lineage>
</organism>
<reference evidence="3" key="1">
    <citation type="submission" date="2014-03" db="EMBL/GenBank/DDBJ databases">
        <title>The Genome Sequence of Puccinia striiformis f. sp. tritici PST-78.</title>
        <authorList>
            <consortium name="The Broad Institute Genome Sequencing Platform"/>
            <person name="Cuomo C."/>
            <person name="Hulbert S."/>
            <person name="Chen X."/>
            <person name="Walker B."/>
            <person name="Young S.K."/>
            <person name="Zeng Q."/>
            <person name="Gargeya S."/>
            <person name="Fitzgerald M."/>
            <person name="Haas B."/>
            <person name="Abouelleil A."/>
            <person name="Alvarado L."/>
            <person name="Arachchi H.M."/>
            <person name="Berlin A.M."/>
            <person name="Chapman S.B."/>
            <person name="Goldberg J."/>
            <person name="Griggs A."/>
            <person name="Gujja S."/>
            <person name="Hansen M."/>
            <person name="Howarth C."/>
            <person name="Imamovic A."/>
            <person name="Larimer J."/>
            <person name="McCowan C."/>
            <person name="Montmayeur A."/>
            <person name="Murphy C."/>
            <person name="Neiman D."/>
            <person name="Pearson M."/>
            <person name="Priest M."/>
            <person name="Roberts A."/>
            <person name="Saif S."/>
            <person name="Shea T."/>
            <person name="Sisk P."/>
            <person name="Sykes S."/>
            <person name="Wortman J."/>
            <person name="Nusbaum C."/>
            <person name="Birren B."/>
        </authorList>
    </citation>
    <scope>NUCLEOTIDE SEQUENCE [LARGE SCALE GENOMIC DNA]</scope>
    <source>
        <strain evidence="3">race PST-78</strain>
    </source>
</reference>
<proteinExistence type="predicted"/>
<evidence type="ECO:0000313" key="2">
    <source>
        <dbReference type="EMBL" id="KNE97314.1"/>
    </source>
</evidence>
<evidence type="ECO:0000313" key="3">
    <source>
        <dbReference type="Proteomes" id="UP000054564"/>
    </source>
</evidence>
<feature type="compositionally biased region" description="Low complexity" evidence="1">
    <location>
        <begin position="225"/>
        <end position="242"/>
    </location>
</feature>
<protein>
    <submittedName>
        <fullName evidence="2">Uncharacterized protein</fullName>
    </submittedName>
</protein>
<gene>
    <name evidence="2" type="ORF">PSTG_09425</name>
</gene>
<accession>A0A0L0VE90</accession>
<comment type="caution">
    <text evidence="2">The sequence shown here is derived from an EMBL/GenBank/DDBJ whole genome shotgun (WGS) entry which is preliminary data.</text>
</comment>
<dbReference type="EMBL" id="AJIL01000070">
    <property type="protein sequence ID" value="KNE97314.1"/>
    <property type="molecule type" value="Genomic_DNA"/>
</dbReference>
<keyword evidence="3" id="KW-1185">Reference proteome</keyword>